<accession>A0AAV2YWX0</accession>
<sequence length="456" mass="49260">MSTFGRLFRVTTFGESHCKGVGAIVDGVPPCMDLTEADIQPQLTRRRPGQSKLTTPRDEKDMVTIMSGTERGKTLGTPIALFVPNENVRPQDYKEMSAVPRPGHADYTYQMKYGTRASSGGGRSSARETIGRVAAGAIAEKFLATKYKTSIVAWVSSIGPIDMPRNTLNDPNQTHYTREEVDKVGTLQILRDPAKWTRVDVADADHEKKQAEADAAYEKLFVTSSDLTTPAYMDHQQVVYNRRGDVVETPANLKEWLSDDLVPVRCPHPPSACAMSTEVRTCKHEQDSTGGVVTCVIRNAPVGLGEPCFDKLTATLAHAMLSLPATKGFEIGSGFDGTRKRGSQHNDPFCSGAREGELGVQKNDAGGVLGGISSGADIYFRVAVKPVSTIGQAQSTVDYDGQDTVLEAKGRHDPCVLPRAVPLVEAMAALALADAAVIQLSREGTIEERAAKKQKL</sequence>
<keyword evidence="6 7" id="KW-0456">Lyase</keyword>
<feature type="region of interest" description="Disordered" evidence="8">
    <location>
        <begin position="334"/>
        <end position="355"/>
    </location>
</feature>
<dbReference type="GO" id="GO:0008652">
    <property type="term" value="P:amino acid biosynthetic process"/>
    <property type="evidence" value="ECO:0007669"/>
    <property type="project" value="UniProtKB-KW"/>
</dbReference>
<dbReference type="GO" id="GO:0005829">
    <property type="term" value="C:cytosol"/>
    <property type="evidence" value="ECO:0007669"/>
    <property type="project" value="TreeGrafter"/>
</dbReference>
<dbReference type="GO" id="GO:0010181">
    <property type="term" value="F:FMN binding"/>
    <property type="evidence" value="ECO:0007669"/>
    <property type="project" value="TreeGrafter"/>
</dbReference>
<dbReference type="AlphaFoldDB" id="A0AAV2YWX0"/>
<dbReference type="PANTHER" id="PTHR21085">
    <property type="entry name" value="CHORISMATE SYNTHASE"/>
    <property type="match status" value="1"/>
</dbReference>
<evidence type="ECO:0000313" key="9">
    <source>
        <dbReference type="EMBL" id="DAZ97692.1"/>
    </source>
</evidence>
<evidence type="ECO:0000256" key="3">
    <source>
        <dbReference type="ARBA" id="ARBA00013036"/>
    </source>
</evidence>
<gene>
    <name evidence="9" type="ORF">N0F65_009693</name>
</gene>
<reference evidence="9" key="1">
    <citation type="submission" date="2022-11" db="EMBL/GenBank/DDBJ databases">
        <authorList>
            <person name="Morgan W.R."/>
            <person name="Tartar A."/>
        </authorList>
    </citation>
    <scope>NUCLEOTIDE SEQUENCE</scope>
    <source>
        <strain evidence="9">ARSEF 373</strain>
    </source>
</reference>
<evidence type="ECO:0000256" key="6">
    <source>
        <dbReference type="ARBA" id="ARBA00023239"/>
    </source>
</evidence>
<keyword evidence="4 7" id="KW-0028">Amino-acid biosynthesis</keyword>
<dbReference type="Pfam" id="PF01264">
    <property type="entry name" value="Chorismate_synt"/>
    <property type="match status" value="1"/>
</dbReference>
<evidence type="ECO:0000256" key="7">
    <source>
        <dbReference type="RuleBase" id="RU000605"/>
    </source>
</evidence>
<dbReference type="InterPro" id="IPR035904">
    <property type="entry name" value="Chorismate_synth_AroC_sf"/>
</dbReference>
<protein>
    <recommendedName>
        <fullName evidence="3 7">Chorismate synthase</fullName>
        <ecNumber evidence="3 7">4.2.3.5</ecNumber>
    </recommendedName>
</protein>
<evidence type="ECO:0000256" key="8">
    <source>
        <dbReference type="SAM" id="MobiDB-lite"/>
    </source>
</evidence>
<dbReference type="GO" id="GO:0004107">
    <property type="term" value="F:chorismate synthase activity"/>
    <property type="evidence" value="ECO:0007669"/>
    <property type="project" value="UniProtKB-EC"/>
</dbReference>
<comment type="similarity">
    <text evidence="2 7">Belongs to the chorismate synthase family.</text>
</comment>
<evidence type="ECO:0000256" key="2">
    <source>
        <dbReference type="ARBA" id="ARBA00008014"/>
    </source>
</evidence>
<dbReference type="EMBL" id="DAKRPA010000128">
    <property type="protein sequence ID" value="DAZ97692.1"/>
    <property type="molecule type" value="Genomic_DNA"/>
</dbReference>
<dbReference type="InterPro" id="IPR000453">
    <property type="entry name" value="Chorismate_synth"/>
</dbReference>
<comment type="catalytic activity">
    <reaction evidence="7">
        <text>5-O-(1-carboxyvinyl)-3-phosphoshikimate = chorismate + phosphate</text>
        <dbReference type="Rhea" id="RHEA:21020"/>
        <dbReference type="ChEBI" id="CHEBI:29748"/>
        <dbReference type="ChEBI" id="CHEBI:43474"/>
        <dbReference type="ChEBI" id="CHEBI:57701"/>
        <dbReference type="EC" id="4.2.3.5"/>
    </reaction>
</comment>
<dbReference type="PROSITE" id="PS00787">
    <property type="entry name" value="CHORISMATE_SYNTHASE_1"/>
    <property type="match status" value="1"/>
</dbReference>
<dbReference type="GO" id="GO:0009073">
    <property type="term" value="P:aromatic amino acid family biosynthetic process"/>
    <property type="evidence" value="ECO:0007669"/>
    <property type="project" value="UniProtKB-KW"/>
</dbReference>
<dbReference type="CDD" id="cd07304">
    <property type="entry name" value="Chorismate_synthase"/>
    <property type="match status" value="1"/>
</dbReference>
<dbReference type="PROSITE" id="PS00788">
    <property type="entry name" value="CHORISMATE_SYNTHASE_2"/>
    <property type="match status" value="1"/>
</dbReference>
<comment type="cofactor">
    <cofactor evidence="7">
        <name>FMNH2</name>
        <dbReference type="ChEBI" id="CHEBI:57618"/>
    </cofactor>
    <text evidence="7">Reduced FMN (FMNH(2)).</text>
</comment>
<evidence type="ECO:0000256" key="5">
    <source>
        <dbReference type="ARBA" id="ARBA00023141"/>
    </source>
</evidence>
<evidence type="ECO:0000313" key="10">
    <source>
        <dbReference type="Proteomes" id="UP001146120"/>
    </source>
</evidence>
<dbReference type="HAMAP" id="MF_00300">
    <property type="entry name" value="Chorismate_synth"/>
    <property type="match status" value="1"/>
</dbReference>
<dbReference type="EC" id="4.2.3.5" evidence="3 7"/>
<comment type="pathway">
    <text evidence="1 7">Metabolic intermediate biosynthesis; chorismate biosynthesis; chorismate from D-erythrose 4-phosphate and phosphoenolpyruvate: step 7/7.</text>
</comment>
<dbReference type="PANTHER" id="PTHR21085:SF0">
    <property type="entry name" value="CHORISMATE SYNTHASE"/>
    <property type="match status" value="1"/>
</dbReference>
<dbReference type="PROSITE" id="PS00789">
    <property type="entry name" value="CHORISMATE_SYNTHASE_3"/>
    <property type="match status" value="1"/>
</dbReference>
<reference evidence="9" key="2">
    <citation type="journal article" date="2023" name="Microbiol Resour">
        <title>Decontamination and Annotation of the Draft Genome Sequence of the Oomycete Lagenidium giganteum ARSEF 373.</title>
        <authorList>
            <person name="Morgan W.R."/>
            <person name="Tartar A."/>
        </authorList>
    </citation>
    <scope>NUCLEOTIDE SEQUENCE</scope>
    <source>
        <strain evidence="9">ARSEF 373</strain>
    </source>
</reference>
<proteinExistence type="inferred from homology"/>
<dbReference type="GO" id="GO:0009423">
    <property type="term" value="P:chorismate biosynthetic process"/>
    <property type="evidence" value="ECO:0007669"/>
    <property type="project" value="TreeGrafter"/>
</dbReference>
<dbReference type="InterPro" id="IPR020541">
    <property type="entry name" value="Chorismate_synthase_CS"/>
</dbReference>
<evidence type="ECO:0000256" key="1">
    <source>
        <dbReference type="ARBA" id="ARBA00005044"/>
    </source>
</evidence>
<keyword evidence="10" id="KW-1185">Reference proteome</keyword>
<name>A0AAV2YWX0_9STRA</name>
<dbReference type="Gene3D" id="3.60.150.10">
    <property type="entry name" value="Chorismate synthase AroC"/>
    <property type="match status" value="2"/>
</dbReference>
<dbReference type="NCBIfam" id="TIGR00033">
    <property type="entry name" value="aroC"/>
    <property type="match status" value="1"/>
</dbReference>
<dbReference type="Proteomes" id="UP001146120">
    <property type="component" value="Unassembled WGS sequence"/>
</dbReference>
<keyword evidence="5 7" id="KW-0057">Aromatic amino acid biosynthesis</keyword>
<dbReference type="SUPFAM" id="SSF103263">
    <property type="entry name" value="Chorismate synthase, AroC"/>
    <property type="match status" value="1"/>
</dbReference>
<organism evidence="9 10">
    <name type="scientific">Lagenidium giganteum</name>
    <dbReference type="NCBI Taxonomy" id="4803"/>
    <lineage>
        <taxon>Eukaryota</taxon>
        <taxon>Sar</taxon>
        <taxon>Stramenopiles</taxon>
        <taxon>Oomycota</taxon>
        <taxon>Peronosporomycetes</taxon>
        <taxon>Pythiales</taxon>
        <taxon>Pythiaceae</taxon>
    </lineage>
</organism>
<comment type="caution">
    <text evidence="9">The sequence shown here is derived from an EMBL/GenBank/DDBJ whole genome shotgun (WGS) entry which is preliminary data.</text>
</comment>
<evidence type="ECO:0000256" key="4">
    <source>
        <dbReference type="ARBA" id="ARBA00022605"/>
    </source>
</evidence>